<comment type="similarity">
    <text evidence="1">Belongs to the UPF0473 family.</text>
</comment>
<dbReference type="OrthoDB" id="9796509at2"/>
<dbReference type="InterPro" id="IPR009711">
    <property type="entry name" value="UPF0473"/>
</dbReference>
<dbReference type="Pfam" id="PF06949">
    <property type="entry name" value="DUF1292"/>
    <property type="match status" value="1"/>
</dbReference>
<accession>A0A3N1Y1J9</accession>
<protein>
    <recommendedName>
        <fullName evidence="1">UPF0473 protein EDD66_1018</fullName>
    </recommendedName>
</protein>
<gene>
    <name evidence="2" type="ORF">EDD66_1018</name>
</gene>
<organism evidence="2 3">
    <name type="scientific">Mobilisporobacter senegalensis</name>
    <dbReference type="NCBI Taxonomy" id="1329262"/>
    <lineage>
        <taxon>Bacteria</taxon>
        <taxon>Bacillati</taxon>
        <taxon>Bacillota</taxon>
        <taxon>Clostridia</taxon>
        <taxon>Lachnospirales</taxon>
        <taxon>Lachnospiraceae</taxon>
        <taxon>Mobilisporobacter</taxon>
    </lineage>
</organism>
<comment type="caution">
    <text evidence="2">The sequence shown here is derived from an EMBL/GenBank/DDBJ whole genome shotgun (WGS) entry which is preliminary data.</text>
</comment>
<evidence type="ECO:0000256" key="1">
    <source>
        <dbReference type="HAMAP-Rule" id="MF_01448"/>
    </source>
</evidence>
<keyword evidence="3" id="KW-1185">Reference proteome</keyword>
<evidence type="ECO:0000313" key="3">
    <source>
        <dbReference type="Proteomes" id="UP000273083"/>
    </source>
</evidence>
<proteinExistence type="inferred from homology"/>
<dbReference type="EMBL" id="RJVG01000001">
    <property type="protein sequence ID" value="ROR31392.1"/>
    <property type="molecule type" value="Genomic_DNA"/>
</dbReference>
<name>A0A3N1Y1J9_9FIRM</name>
<sequence>MSEHMHDHNCENGCDCGHDHGEEMTVTLTLDDGSELECAVLSIFPVGDNQYIALVPIEEMENEEGEGEVYLYRFIEHENNELELLNIEDDNEYEKVADAFDELLDDEEFEEMLEDEE</sequence>
<dbReference type="HAMAP" id="MF_01448">
    <property type="entry name" value="UPF0473"/>
    <property type="match status" value="1"/>
</dbReference>
<dbReference type="RefSeq" id="WP_123607501.1">
    <property type="nucleotide sequence ID" value="NZ_RJVG01000001.1"/>
</dbReference>
<reference evidence="2 3" key="1">
    <citation type="submission" date="2018-11" db="EMBL/GenBank/DDBJ databases">
        <title>Genomic Encyclopedia of Type Strains, Phase IV (KMG-IV): sequencing the most valuable type-strain genomes for metagenomic binning, comparative biology and taxonomic classification.</title>
        <authorList>
            <person name="Goeker M."/>
        </authorList>
    </citation>
    <scope>NUCLEOTIDE SEQUENCE [LARGE SCALE GENOMIC DNA]</scope>
    <source>
        <strain evidence="2 3">DSM 26537</strain>
    </source>
</reference>
<evidence type="ECO:0000313" key="2">
    <source>
        <dbReference type="EMBL" id="ROR31392.1"/>
    </source>
</evidence>
<dbReference type="AlphaFoldDB" id="A0A3N1Y1J9"/>
<dbReference type="Proteomes" id="UP000273083">
    <property type="component" value="Unassembled WGS sequence"/>
</dbReference>